<keyword evidence="5" id="KW-0479">Metal-binding</keyword>
<protein>
    <recommendedName>
        <fullName evidence="5">5-formyltetrahydrofolate cyclo-ligase</fullName>
        <ecNumber evidence="5">6.3.3.2</ecNumber>
    </recommendedName>
</protein>
<dbReference type="PANTHER" id="PTHR23407:SF1">
    <property type="entry name" value="5-FORMYLTETRAHYDROFOLATE CYCLO-LIGASE"/>
    <property type="match status" value="1"/>
</dbReference>
<dbReference type="GO" id="GO:0005524">
    <property type="term" value="F:ATP binding"/>
    <property type="evidence" value="ECO:0007669"/>
    <property type="project" value="UniProtKB-KW"/>
</dbReference>
<keyword evidence="2 4" id="KW-0547">Nucleotide-binding</keyword>
<dbReference type="InterPro" id="IPR002698">
    <property type="entry name" value="FTHF_cligase"/>
</dbReference>
<dbReference type="AlphaFoldDB" id="A0A561WPU1"/>
<dbReference type="GO" id="GO:0030272">
    <property type="term" value="F:5-formyltetrahydrofolate cyclo-ligase activity"/>
    <property type="evidence" value="ECO:0007669"/>
    <property type="project" value="UniProtKB-EC"/>
</dbReference>
<dbReference type="OrthoDB" id="3242798at2"/>
<dbReference type="EMBL" id="VIWY01000001">
    <property type="protein sequence ID" value="TWG25884.1"/>
    <property type="molecule type" value="Genomic_DNA"/>
</dbReference>
<evidence type="ECO:0000313" key="7">
    <source>
        <dbReference type="EMBL" id="TWG25884.1"/>
    </source>
</evidence>
<reference evidence="7 8" key="1">
    <citation type="submission" date="2019-06" db="EMBL/GenBank/DDBJ databases">
        <title>Sequencing the genomes of 1000 actinobacteria strains.</title>
        <authorList>
            <person name="Klenk H.-P."/>
        </authorList>
    </citation>
    <scope>NUCLEOTIDE SEQUENCE [LARGE SCALE GENOMIC DNA]</scope>
    <source>
        <strain evidence="7 8">DSM 43866</strain>
    </source>
</reference>
<dbReference type="InterPro" id="IPR037171">
    <property type="entry name" value="NagB/RpiA_transferase-like"/>
</dbReference>
<evidence type="ECO:0000256" key="6">
    <source>
        <dbReference type="SAM" id="MobiDB-lite"/>
    </source>
</evidence>
<keyword evidence="3 4" id="KW-0067">ATP-binding</keyword>
<evidence type="ECO:0000256" key="3">
    <source>
        <dbReference type="ARBA" id="ARBA00022840"/>
    </source>
</evidence>
<comment type="similarity">
    <text evidence="1 5">Belongs to the 5-formyltetrahydrofolate cyclo-ligase family.</text>
</comment>
<feature type="binding site" evidence="4">
    <location>
        <begin position="145"/>
        <end position="153"/>
    </location>
    <ligand>
        <name>ATP</name>
        <dbReference type="ChEBI" id="CHEBI:30616"/>
    </ligand>
</feature>
<dbReference type="GO" id="GO:0046872">
    <property type="term" value="F:metal ion binding"/>
    <property type="evidence" value="ECO:0007669"/>
    <property type="project" value="UniProtKB-KW"/>
</dbReference>
<dbReference type="EC" id="6.3.3.2" evidence="5"/>
<keyword evidence="5" id="KW-0460">Magnesium</keyword>
<feature type="region of interest" description="Disordered" evidence="6">
    <location>
        <begin position="181"/>
        <end position="204"/>
    </location>
</feature>
<dbReference type="Pfam" id="PF01812">
    <property type="entry name" value="5-FTHF_cyc-lig"/>
    <property type="match status" value="1"/>
</dbReference>
<comment type="cofactor">
    <cofactor evidence="5">
        <name>Mg(2+)</name>
        <dbReference type="ChEBI" id="CHEBI:18420"/>
    </cofactor>
</comment>
<gene>
    <name evidence="7" type="ORF">FHX34_101858</name>
</gene>
<dbReference type="InterPro" id="IPR024185">
    <property type="entry name" value="FTHF_cligase-like_sf"/>
</dbReference>
<name>A0A561WPU1_ACTTI</name>
<feature type="binding site" evidence="4">
    <location>
        <begin position="15"/>
        <end position="19"/>
    </location>
    <ligand>
        <name>ATP</name>
        <dbReference type="ChEBI" id="CHEBI:30616"/>
    </ligand>
</feature>
<dbReference type="GO" id="GO:0035999">
    <property type="term" value="P:tetrahydrofolate interconversion"/>
    <property type="evidence" value="ECO:0007669"/>
    <property type="project" value="TreeGrafter"/>
</dbReference>
<comment type="caution">
    <text evidence="7">The sequence shown here is derived from an EMBL/GenBank/DDBJ whole genome shotgun (WGS) entry which is preliminary data.</text>
</comment>
<evidence type="ECO:0000256" key="5">
    <source>
        <dbReference type="RuleBase" id="RU361279"/>
    </source>
</evidence>
<evidence type="ECO:0000313" key="8">
    <source>
        <dbReference type="Proteomes" id="UP000320239"/>
    </source>
</evidence>
<dbReference type="Gene3D" id="3.40.50.10420">
    <property type="entry name" value="NagB/RpiA/CoA transferase-like"/>
    <property type="match status" value="1"/>
</dbReference>
<evidence type="ECO:0000256" key="1">
    <source>
        <dbReference type="ARBA" id="ARBA00010638"/>
    </source>
</evidence>
<dbReference type="RefSeq" id="WP_122981334.1">
    <property type="nucleotide sequence ID" value="NZ_BOMX01000016.1"/>
</dbReference>
<accession>A0A561WPU1</accession>
<feature type="binding site" evidence="4">
    <location>
        <position position="66"/>
    </location>
    <ligand>
        <name>substrate</name>
    </ligand>
</feature>
<dbReference type="PIRSF" id="PIRSF006806">
    <property type="entry name" value="FTHF_cligase"/>
    <property type="match status" value="1"/>
</dbReference>
<dbReference type="SUPFAM" id="SSF100950">
    <property type="entry name" value="NagB/RpiA/CoA transferase-like"/>
    <property type="match status" value="1"/>
</dbReference>
<comment type="catalytic activity">
    <reaction evidence="5">
        <text>(6S)-5-formyl-5,6,7,8-tetrahydrofolate + ATP = (6R)-5,10-methenyltetrahydrofolate + ADP + phosphate</text>
        <dbReference type="Rhea" id="RHEA:10488"/>
        <dbReference type="ChEBI" id="CHEBI:30616"/>
        <dbReference type="ChEBI" id="CHEBI:43474"/>
        <dbReference type="ChEBI" id="CHEBI:57455"/>
        <dbReference type="ChEBI" id="CHEBI:57457"/>
        <dbReference type="ChEBI" id="CHEBI:456216"/>
        <dbReference type="EC" id="6.3.3.2"/>
    </reaction>
</comment>
<evidence type="ECO:0000256" key="4">
    <source>
        <dbReference type="PIRSR" id="PIRSR006806-1"/>
    </source>
</evidence>
<feature type="binding site" evidence="4">
    <location>
        <position position="61"/>
    </location>
    <ligand>
        <name>substrate</name>
    </ligand>
</feature>
<keyword evidence="8" id="KW-1185">Reference proteome</keyword>
<dbReference type="GO" id="GO:0009396">
    <property type="term" value="P:folic acid-containing compound biosynthetic process"/>
    <property type="evidence" value="ECO:0007669"/>
    <property type="project" value="TreeGrafter"/>
</dbReference>
<dbReference type="PANTHER" id="PTHR23407">
    <property type="entry name" value="ATPASE INHIBITOR/5-FORMYLTETRAHYDROFOLATE CYCLO-LIGASE"/>
    <property type="match status" value="1"/>
</dbReference>
<dbReference type="NCBIfam" id="TIGR02727">
    <property type="entry name" value="MTHFS_bact"/>
    <property type="match status" value="1"/>
</dbReference>
<proteinExistence type="inferred from homology"/>
<sequence>MSDLTGEAEKSPPDKITLRARLLTARRSLTSADRAAAAARLRDHTLAYVRRSAPRTIAAYVPAGPEPGGPDLPDALRAALPSGGRLLLPVLLPDNDLDWAEYTGSLAPASRGLHEPPGPRLGPPAIREADLILVPALAVGRDGTRMGRGGGSYDRALSRLPTPGPTVIALLHDDEDLDAVPAGPHDRRVHGVLTPSGGFSPRPI</sequence>
<dbReference type="Proteomes" id="UP000320239">
    <property type="component" value="Unassembled WGS sequence"/>
</dbReference>
<keyword evidence="7" id="KW-0436">Ligase</keyword>
<organism evidence="7 8">
    <name type="scientific">Actinoplanes teichomyceticus</name>
    <dbReference type="NCBI Taxonomy" id="1867"/>
    <lineage>
        <taxon>Bacteria</taxon>
        <taxon>Bacillati</taxon>
        <taxon>Actinomycetota</taxon>
        <taxon>Actinomycetes</taxon>
        <taxon>Micromonosporales</taxon>
        <taxon>Micromonosporaceae</taxon>
        <taxon>Actinoplanes</taxon>
    </lineage>
</organism>
<evidence type="ECO:0000256" key="2">
    <source>
        <dbReference type="ARBA" id="ARBA00022741"/>
    </source>
</evidence>